<feature type="domain" description="HTH iclR-type" evidence="4">
    <location>
        <begin position="2"/>
        <end position="63"/>
    </location>
</feature>
<keyword evidence="2" id="KW-0238">DNA-binding</keyword>
<proteinExistence type="predicted"/>
<sequence>MSGAIDKTLGILEFLAARPQGAELVEIATDLNQSRSGCHRTLLELVGYGYVRQTQRGAYRLTTKLPAMGLNWLSKSGLVDIAQPALRRLAESSRELVRLGIVDGDRMTLVAKAQGVNSGVLYDPDMGIDLKLSCSAAGHALLMTLSDEEAALAVSKQGFGNPKDFGPNAPTTLPALLAMLQEHRMRGFSLIRDVYAPGMSSMAAPVQRRGEGVTAAVVIAGPSIRFTEERMLACGSDLLATAGELALLGNASPLLESRDEGTWGNRG</sequence>
<evidence type="ECO:0000256" key="1">
    <source>
        <dbReference type="ARBA" id="ARBA00023015"/>
    </source>
</evidence>
<evidence type="ECO:0000259" key="4">
    <source>
        <dbReference type="PROSITE" id="PS51077"/>
    </source>
</evidence>
<dbReference type="PROSITE" id="PS51078">
    <property type="entry name" value="ICLR_ED"/>
    <property type="match status" value="1"/>
</dbReference>
<reference evidence="6 7" key="1">
    <citation type="submission" date="2019-08" db="EMBL/GenBank/DDBJ databases">
        <authorList>
            <person name="Seo Y.L."/>
        </authorList>
    </citation>
    <scope>NUCLEOTIDE SEQUENCE [LARGE SCALE GENOMIC DNA]</scope>
    <source>
        <strain evidence="6 7">MaA-C15</strain>
    </source>
</reference>
<keyword evidence="1" id="KW-0805">Transcription regulation</keyword>
<dbReference type="Gene3D" id="1.10.10.10">
    <property type="entry name" value="Winged helix-like DNA-binding domain superfamily/Winged helix DNA-binding domain"/>
    <property type="match status" value="1"/>
</dbReference>
<dbReference type="SUPFAM" id="SSF55781">
    <property type="entry name" value="GAF domain-like"/>
    <property type="match status" value="1"/>
</dbReference>
<accession>A0A5D4GL85</accession>
<keyword evidence="3" id="KW-0804">Transcription</keyword>
<dbReference type="InterPro" id="IPR014757">
    <property type="entry name" value="Tscrpt_reg_IclR_C"/>
</dbReference>
<evidence type="ECO:0000256" key="3">
    <source>
        <dbReference type="ARBA" id="ARBA00023163"/>
    </source>
</evidence>
<dbReference type="GO" id="GO:0045892">
    <property type="term" value="P:negative regulation of DNA-templated transcription"/>
    <property type="evidence" value="ECO:0007669"/>
    <property type="project" value="TreeGrafter"/>
</dbReference>
<dbReference type="EMBL" id="VSZS01000068">
    <property type="protein sequence ID" value="TYR29601.1"/>
    <property type="molecule type" value="Genomic_DNA"/>
</dbReference>
<dbReference type="PANTHER" id="PTHR30136:SF35">
    <property type="entry name" value="HTH-TYPE TRANSCRIPTIONAL REGULATOR RV1719"/>
    <property type="match status" value="1"/>
</dbReference>
<dbReference type="PROSITE" id="PS51077">
    <property type="entry name" value="HTH_ICLR"/>
    <property type="match status" value="1"/>
</dbReference>
<comment type="caution">
    <text evidence="6">The sequence shown here is derived from an EMBL/GenBank/DDBJ whole genome shotgun (WGS) entry which is preliminary data.</text>
</comment>
<dbReference type="SUPFAM" id="SSF46785">
    <property type="entry name" value="Winged helix' DNA-binding domain"/>
    <property type="match status" value="1"/>
</dbReference>
<evidence type="ECO:0000313" key="6">
    <source>
        <dbReference type="EMBL" id="TYR29601.1"/>
    </source>
</evidence>
<dbReference type="OrthoDB" id="9792935at2"/>
<keyword evidence="7" id="KW-1185">Reference proteome</keyword>
<feature type="domain" description="IclR-ED" evidence="5">
    <location>
        <begin position="64"/>
        <end position="251"/>
    </location>
</feature>
<dbReference type="GO" id="GO:0003677">
    <property type="term" value="F:DNA binding"/>
    <property type="evidence" value="ECO:0007669"/>
    <property type="project" value="UniProtKB-KW"/>
</dbReference>
<dbReference type="RefSeq" id="WP_148916910.1">
    <property type="nucleotide sequence ID" value="NZ_VSZS01000068.1"/>
</dbReference>
<gene>
    <name evidence="6" type="ORF">FY036_22380</name>
</gene>
<dbReference type="InterPro" id="IPR005471">
    <property type="entry name" value="Tscrpt_reg_IclR_N"/>
</dbReference>
<dbReference type="InterPro" id="IPR036388">
    <property type="entry name" value="WH-like_DNA-bd_sf"/>
</dbReference>
<dbReference type="Proteomes" id="UP000323258">
    <property type="component" value="Unassembled WGS sequence"/>
</dbReference>
<dbReference type="AlphaFoldDB" id="A0A5D4GL85"/>
<evidence type="ECO:0000259" key="5">
    <source>
        <dbReference type="PROSITE" id="PS51078"/>
    </source>
</evidence>
<reference evidence="6 7" key="2">
    <citation type="submission" date="2019-09" db="EMBL/GenBank/DDBJ databases">
        <title>Mesorhizobium sp. MaA-C15 isolated from Microcystis aeruginosa.</title>
        <authorList>
            <person name="Jeong S.E."/>
            <person name="Jin H.M."/>
            <person name="Jeon C.O."/>
        </authorList>
    </citation>
    <scope>NUCLEOTIDE SEQUENCE [LARGE SCALE GENOMIC DNA]</scope>
    <source>
        <strain evidence="6 7">MaA-C15</strain>
    </source>
</reference>
<dbReference type="Pfam" id="PF01614">
    <property type="entry name" value="IclR_C"/>
    <property type="match status" value="1"/>
</dbReference>
<dbReference type="GO" id="GO:0003700">
    <property type="term" value="F:DNA-binding transcription factor activity"/>
    <property type="evidence" value="ECO:0007669"/>
    <property type="project" value="TreeGrafter"/>
</dbReference>
<dbReference type="PANTHER" id="PTHR30136">
    <property type="entry name" value="HELIX-TURN-HELIX TRANSCRIPTIONAL REGULATOR, ICLR FAMILY"/>
    <property type="match status" value="1"/>
</dbReference>
<name>A0A5D4GL85_9HYPH</name>
<dbReference type="Pfam" id="PF09339">
    <property type="entry name" value="HTH_IclR"/>
    <property type="match status" value="1"/>
</dbReference>
<dbReference type="InterPro" id="IPR036390">
    <property type="entry name" value="WH_DNA-bd_sf"/>
</dbReference>
<dbReference type="InterPro" id="IPR050707">
    <property type="entry name" value="HTH_MetabolicPath_Reg"/>
</dbReference>
<dbReference type="Gene3D" id="3.30.450.40">
    <property type="match status" value="1"/>
</dbReference>
<organism evidence="6 7">
    <name type="scientific">Neoaquamicrobium microcysteis</name>
    <dbReference type="NCBI Taxonomy" id="2682781"/>
    <lineage>
        <taxon>Bacteria</taxon>
        <taxon>Pseudomonadati</taxon>
        <taxon>Pseudomonadota</taxon>
        <taxon>Alphaproteobacteria</taxon>
        <taxon>Hyphomicrobiales</taxon>
        <taxon>Phyllobacteriaceae</taxon>
        <taxon>Neoaquamicrobium</taxon>
    </lineage>
</organism>
<dbReference type="SMART" id="SM00346">
    <property type="entry name" value="HTH_ICLR"/>
    <property type="match status" value="1"/>
</dbReference>
<evidence type="ECO:0000256" key="2">
    <source>
        <dbReference type="ARBA" id="ARBA00023125"/>
    </source>
</evidence>
<dbReference type="InterPro" id="IPR029016">
    <property type="entry name" value="GAF-like_dom_sf"/>
</dbReference>
<evidence type="ECO:0000313" key="7">
    <source>
        <dbReference type="Proteomes" id="UP000323258"/>
    </source>
</evidence>
<protein>
    <submittedName>
        <fullName evidence="6">IclR family transcriptional regulator</fullName>
    </submittedName>
</protein>